<dbReference type="Gramene" id="evm.model.08.876">
    <property type="protein sequence ID" value="cds.evm.model.08.876"/>
    <property type="gene ID" value="evm.TU.08.876"/>
</dbReference>
<organism evidence="1 2">
    <name type="scientific">Cannabis sativa</name>
    <name type="common">Hemp</name>
    <name type="synonym">Marijuana</name>
    <dbReference type="NCBI Taxonomy" id="3483"/>
    <lineage>
        <taxon>Eukaryota</taxon>
        <taxon>Viridiplantae</taxon>
        <taxon>Streptophyta</taxon>
        <taxon>Embryophyta</taxon>
        <taxon>Tracheophyta</taxon>
        <taxon>Spermatophyta</taxon>
        <taxon>Magnoliopsida</taxon>
        <taxon>eudicotyledons</taxon>
        <taxon>Gunneridae</taxon>
        <taxon>Pentapetalae</taxon>
        <taxon>rosids</taxon>
        <taxon>fabids</taxon>
        <taxon>Rosales</taxon>
        <taxon>Cannabaceae</taxon>
        <taxon>Cannabis</taxon>
    </lineage>
</organism>
<dbReference type="EnsemblPlants" id="evm.model.08.876">
    <property type="protein sequence ID" value="cds.evm.model.08.876"/>
    <property type="gene ID" value="evm.TU.08.876"/>
</dbReference>
<keyword evidence="2" id="KW-1185">Reference proteome</keyword>
<evidence type="ECO:0000313" key="1">
    <source>
        <dbReference type="EnsemblPlants" id="cds.evm.model.08.876"/>
    </source>
</evidence>
<proteinExistence type="predicted"/>
<dbReference type="AlphaFoldDB" id="A0A803QCN1"/>
<evidence type="ECO:0008006" key="3">
    <source>
        <dbReference type="Google" id="ProtNLM"/>
    </source>
</evidence>
<sequence length="133" mass="15499">MDSSSMGTLDLSKQRANIAMEDEEEDVLALFETIQPAPTIDDRWCLQLQQVDDPLVVRLTNVDIWVQLHDLRPGFMSEAVVKNMEIVKPYGSFMRAQQHCRKYRIGAKWLCNYSEFVAASEEYYYQGLRMTRL</sequence>
<dbReference type="Proteomes" id="UP000596661">
    <property type="component" value="Chromosome 8"/>
</dbReference>
<accession>A0A803QCN1</accession>
<name>A0A803QCN1_CANSA</name>
<evidence type="ECO:0000313" key="2">
    <source>
        <dbReference type="Proteomes" id="UP000596661"/>
    </source>
</evidence>
<reference evidence="1" key="2">
    <citation type="submission" date="2021-03" db="UniProtKB">
        <authorList>
            <consortium name="EnsemblPlants"/>
        </authorList>
    </citation>
    <scope>IDENTIFICATION</scope>
</reference>
<dbReference type="EMBL" id="UZAU01000694">
    <property type="status" value="NOT_ANNOTATED_CDS"/>
    <property type="molecule type" value="Genomic_DNA"/>
</dbReference>
<protein>
    <recommendedName>
        <fullName evidence="3">DUF4283 domain-containing protein</fullName>
    </recommendedName>
</protein>
<reference evidence="1" key="1">
    <citation type="submission" date="2018-11" db="EMBL/GenBank/DDBJ databases">
        <authorList>
            <person name="Grassa J C."/>
        </authorList>
    </citation>
    <scope>NUCLEOTIDE SEQUENCE [LARGE SCALE GENOMIC DNA]</scope>
</reference>